<protein>
    <submittedName>
        <fullName evidence="1">Uncharacterized protein</fullName>
    </submittedName>
</protein>
<name>K9TEM5_9CYAN</name>
<gene>
    <name evidence="1" type="ORF">Oscil6304_1597</name>
</gene>
<evidence type="ECO:0000313" key="1">
    <source>
        <dbReference type="EMBL" id="AFY81297.1"/>
    </source>
</evidence>
<dbReference type="KEGG" id="oac:Oscil6304_1597"/>
<accession>K9TEM5</accession>
<dbReference type="EMBL" id="CP003607">
    <property type="protein sequence ID" value="AFY81297.1"/>
    <property type="molecule type" value="Genomic_DNA"/>
</dbReference>
<dbReference type="AlphaFoldDB" id="K9TEM5"/>
<sequence length="133" mass="15340">MRGLNLAQNWQMFESLHSLTGKLSDYLINQQPTLPEGPSNPCRLLLATVFALTIESPQTQTEANWFMPEIVEIPLELTHFQLPQAVENRLHFLLERQDNGYPLSPEERQEAEGLVELVEFLSLLQLRSTRVRQ</sequence>
<dbReference type="eggNOG" id="ENOG50330WJ">
    <property type="taxonomic scope" value="Bacteria"/>
</dbReference>
<keyword evidence="2" id="KW-1185">Reference proteome</keyword>
<evidence type="ECO:0000313" key="2">
    <source>
        <dbReference type="Proteomes" id="UP000010367"/>
    </source>
</evidence>
<reference evidence="1 2" key="1">
    <citation type="submission" date="2012-06" db="EMBL/GenBank/DDBJ databases">
        <title>Finished chromosome of genome of Oscillatoria acuminata PCC 6304.</title>
        <authorList>
            <consortium name="US DOE Joint Genome Institute"/>
            <person name="Gugger M."/>
            <person name="Coursin T."/>
            <person name="Rippka R."/>
            <person name="Tandeau De Marsac N."/>
            <person name="Huntemann M."/>
            <person name="Wei C.-L."/>
            <person name="Han J."/>
            <person name="Detter J.C."/>
            <person name="Han C."/>
            <person name="Tapia R."/>
            <person name="Davenport K."/>
            <person name="Daligault H."/>
            <person name="Erkkila T."/>
            <person name="Gu W."/>
            <person name="Munk A.C.C."/>
            <person name="Teshima H."/>
            <person name="Xu Y."/>
            <person name="Chain P."/>
            <person name="Chen A."/>
            <person name="Krypides N."/>
            <person name="Mavromatis K."/>
            <person name="Markowitz V."/>
            <person name="Szeto E."/>
            <person name="Ivanova N."/>
            <person name="Mikhailova N."/>
            <person name="Ovchinnikova G."/>
            <person name="Pagani I."/>
            <person name="Pati A."/>
            <person name="Goodwin L."/>
            <person name="Peters L."/>
            <person name="Pitluck S."/>
            <person name="Woyke T."/>
            <person name="Kerfeld C."/>
        </authorList>
    </citation>
    <scope>NUCLEOTIDE SEQUENCE [LARGE SCALE GENOMIC DNA]</scope>
    <source>
        <strain evidence="1 2">PCC 6304</strain>
    </source>
</reference>
<dbReference type="PATRIC" id="fig|56110.3.peg.1917"/>
<dbReference type="HOGENOM" id="CLU_1904633_0_0_3"/>
<dbReference type="STRING" id="56110.Oscil6304_1597"/>
<proteinExistence type="predicted"/>
<dbReference type="Proteomes" id="UP000010367">
    <property type="component" value="Chromosome"/>
</dbReference>
<organism evidence="1 2">
    <name type="scientific">Oscillatoria acuminata PCC 6304</name>
    <dbReference type="NCBI Taxonomy" id="56110"/>
    <lineage>
        <taxon>Bacteria</taxon>
        <taxon>Bacillati</taxon>
        <taxon>Cyanobacteriota</taxon>
        <taxon>Cyanophyceae</taxon>
        <taxon>Oscillatoriophycideae</taxon>
        <taxon>Oscillatoriales</taxon>
        <taxon>Oscillatoriaceae</taxon>
        <taxon>Oscillatoria</taxon>
    </lineage>
</organism>
<dbReference type="InParanoid" id="K9TEM5"/>